<dbReference type="RefSeq" id="WP_066770550.1">
    <property type="nucleotide sequence ID" value="NZ_BMIP01000017.1"/>
</dbReference>
<comment type="caution">
    <text evidence="2">The sequence shown here is derived from an EMBL/GenBank/DDBJ whole genome shotgun (WGS) entry which is preliminary data.</text>
</comment>
<reference evidence="2" key="2">
    <citation type="submission" date="2020-09" db="EMBL/GenBank/DDBJ databases">
        <authorList>
            <person name="Sun Q."/>
            <person name="Zhou Y."/>
        </authorList>
    </citation>
    <scope>NUCLEOTIDE SEQUENCE</scope>
    <source>
        <strain evidence="2">CGMCC 1.15360</strain>
    </source>
</reference>
<proteinExistence type="predicted"/>
<dbReference type="AlphaFoldDB" id="A0A916ZB01"/>
<reference evidence="2" key="1">
    <citation type="journal article" date="2014" name="Int. J. Syst. Evol. Microbiol.">
        <title>Complete genome sequence of Corynebacterium casei LMG S-19264T (=DSM 44701T), isolated from a smear-ripened cheese.</title>
        <authorList>
            <consortium name="US DOE Joint Genome Institute (JGI-PGF)"/>
            <person name="Walter F."/>
            <person name="Albersmeier A."/>
            <person name="Kalinowski J."/>
            <person name="Ruckert C."/>
        </authorList>
    </citation>
    <scope>NUCLEOTIDE SEQUENCE</scope>
    <source>
        <strain evidence="2">CGMCC 1.15360</strain>
    </source>
</reference>
<gene>
    <name evidence="2" type="ORF">GCM10010990_38350</name>
</gene>
<keyword evidence="3" id="KW-1185">Reference proteome</keyword>
<dbReference type="InterPro" id="IPR037401">
    <property type="entry name" value="SnoaL-like"/>
</dbReference>
<evidence type="ECO:0000259" key="1">
    <source>
        <dbReference type="Pfam" id="PF12680"/>
    </source>
</evidence>
<organism evidence="2 3">
    <name type="scientific">Croceicoccus mobilis</name>
    <dbReference type="NCBI Taxonomy" id="1703339"/>
    <lineage>
        <taxon>Bacteria</taxon>
        <taxon>Pseudomonadati</taxon>
        <taxon>Pseudomonadota</taxon>
        <taxon>Alphaproteobacteria</taxon>
        <taxon>Sphingomonadales</taxon>
        <taxon>Erythrobacteraceae</taxon>
        <taxon>Croceicoccus</taxon>
    </lineage>
</organism>
<evidence type="ECO:0000313" key="3">
    <source>
        <dbReference type="Proteomes" id="UP000612349"/>
    </source>
</evidence>
<accession>A0A916ZB01</accession>
<protein>
    <recommendedName>
        <fullName evidence="1">SnoaL-like domain-containing protein</fullName>
    </recommendedName>
</protein>
<dbReference type="EMBL" id="BMIP01000017">
    <property type="protein sequence ID" value="GGD84633.1"/>
    <property type="molecule type" value="Genomic_DNA"/>
</dbReference>
<feature type="domain" description="SnoaL-like" evidence="1">
    <location>
        <begin position="10"/>
        <end position="113"/>
    </location>
</feature>
<evidence type="ECO:0000313" key="2">
    <source>
        <dbReference type="EMBL" id="GGD84633.1"/>
    </source>
</evidence>
<sequence>MGKPTARETVEAFFKDWETGFVGAFEKWMAEDAVWQNTGMPDCVGYDAVMSHLRKYNEVSQMPYGRVEMINIMSEGDTVLTERIDHLWGDGPETHAAKIMGALQVRDGKITRYSDYLDISQFEPEKY</sequence>
<dbReference type="Gene3D" id="3.10.450.50">
    <property type="match status" value="1"/>
</dbReference>
<dbReference type="OrthoDB" id="9781757at2"/>
<dbReference type="SUPFAM" id="SSF54427">
    <property type="entry name" value="NTF2-like"/>
    <property type="match status" value="1"/>
</dbReference>
<dbReference type="InterPro" id="IPR032710">
    <property type="entry name" value="NTF2-like_dom_sf"/>
</dbReference>
<dbReference type="Pfam" id="PF12680">
    <property type="entry name" value="SnoaL_2"/>
    <property type="match status" value="1"/>
</dbReference>
<name>A0A916ZB01_9SPHN</name>
<dbReference type="Proteomes" id="UP000612349">
    <property type="component" value="Unassembled WGS sequence"/>
</dbReference>